<dbReference type="KEGG" id="nio:NITINOP_0698"/>
<accession>A0A0S4KQP8</accession>
<dbReference type="GO" id="GO:0005886">
    <property type="term" value="C:plasma membrane"/>
    <property type="evidence" value="ECO:0007669"/>
    <property type="project" value="UniProtKB-SubCell"/>
</dbReference>
<dbReference type="AlphaFoldDB" id="A0A0S4KQP8"/>
<dbReference type="PANTHER" id="PTHR10110">
    <property type="entry name" value="SODIUM/HYDROGEN EXCHANGER"/>
    <property type="match status" value="1"/>
</dbReference>
<feature type="transmembrane region" description="Helical" evidence="12">
    <location>
        <begin position="380"/>
        <end position="400"/>
    </location>
</feature>
<evidence type="ECO:0000256" key="5">
    <source>
        <dbReference type="ARBA" id="ARBA00022475"/>
    </source>
</evidence>
<dbReference type="Proteomes" id="UP000066284">
    <property type="component" value="Chromosome 1"/>
</dbReference>
<evidence type="ECO:0000256" key="4">
    <source>
        <dbReference type="ARBA" id="ARBA00022449"/>
    </source>
</evidence>
<feature type="transmembrane region" description="Helical" evidence="12">
    <location>
        <begin position="128"/>
        <end position="150"/>
    </location>
</feature>
<feature type="transmembrane region" description="Helical" evidence="12">
    <location>
        <begin position="354"/>
        <end position="374"/>
    </location>
</feature>
<dbReference type="GO" id="GO:0098719">
    <property type="term" value="P:sodium ion import across plasma membrane"/>
    <property type="evidence" value="ECO:0007669"/>
    <property type="project" value="TreeGrafter"/>
</dbReference>
<keyword evidence="7 12" id="KW-1133">Transmembrane helix</keyword>
<evidence type="ECO:0000259" key="13">
    <source>
        <dbReference type="Pfam" id="PF00999"/>
    </source>
</evidence>
<dbReference type="STRING" id="1715989.NITINOP_0698"/>
<keyword evidence="5" id="KW-1003">Cell membrane</keyword>
<evidence type="ECO:0000256" key="1">
    <source>
        <dbReference type="ARBA" id="ARBA00004651"/>
    </source>
</evidence>
<feature type="transmembrane region" description="Helical" evidence="12">
    <location>
        <begin position="99"/>
        <end position="122"/>
    </location>
</feature>
<dbReference type="GO" id="GO:0051453">
    <property type="term" value="P:regulation of intracellular pH"/>
    <property type="evidence" value="ECO:0007669"/>
    <property type="project" value="TreeGrafter"/>
</dbReference>
<dbReference type="InterPro" id="IPR006153">
    <property type="entry name" value="Cation/H_exchanger_TM"/>
</dbReference>
<evidence type="ECO:0000256" key="3">
    <source>
        <dbReference type="ARBA" id="ARBA00022448"/>
    </source>
</evidence>
<evidence type="ECO:0000256" key="9">
    <source>
        <dbReference type="ARBA" id="ARBA00023065"/>
    </source>
</evidence>
<keyword evidence="6 12" id="KW-0812">Transmembrane</keyword>
<keyword evidence="11" id="KW-0739">Sodium transport</keyword>
<feature type="transmembrane region" description="Helical" evidence="12">
    <location>
        <begin position="70"/>
        <end position="87"/>
    </location>
</feature>
<keyword evidence="10 12" id="KW-0472">Membrane</keyword>
<evidence type="ECO:0000313" key="15">
    <source>
        <dbReference type="Proteomes" id="UP000066284"/>
    </source>
</evidence>
<dbReference type="Pfam" id="PF00999">
    <property type="entry name" value="Na_H_Exchanger"/>
    <property type="match status" value="1"/>
</dbReference>
<feature type="transmembrane region" description="Helical" evidence="12">
    <location>
        <begin position="31"/>
        <end position="50"/>
    </location>
</feature>
<dbReference type="EMBL" id="LN885086">
    <property type="protein sequence ID" value="CUQ65673.1"/>
    <property type="molecule type" value="Genomic_DNA"/>
</dbReference>
<organism evidence="14 15">
    <name type="scientific">Candidatus Nitrospira inopinata</name>
    <dbReference type="NCBI Taxonomy" id="1715989"/>
    <lineage>
        <taxon>Bacteria</taxon>
        <taxon>Pseudomonadati</taxon>
        <taxon>Nitrospirota</taxon>
        <taxon>Nitrospiria</taxon>
        <taxon>Nitrospirales</taxon>
        <taxon>Nitrospiraceae</taxon>
        <taxon>Nitrospira</taxon>
    </lineage>
</organism>
<sequence length="418" mass="44635">MPLIYTLTILICLAALFGYVNHRLLKLPMTIGLMAVALGCSLSLLALGKLGFGVGAEAQRLISAVDFNETLMHGMLGFLLFAGALHVKLEELLDLKWVIGTLATVGTLLSSAIIGLLGYVVFDWVGLPLPFLYCLLFGALISPTDPIAVMGVLRQARLPKALEMKIVGESLFNDGVGVVIFLVLLNLLPRETVHAADILWLFVEEAIGGAALGLALGYVAYRMLRSVDHDQVEILITLALVMGGFALADLLHTSGPIAVVVAGLLIGNYGRQWAMSETTRERLDSFWELLDELLNAVLFVLIGLEVLALSFQRSYLIAGLVAVPLVLAARWITVLLQVGGFSLVREFSDKTVRILTWGGLRGGISVALALSLPSGPERDAVVTITYVVVVFSILVQGLTISRVVGGSEGSSTATTSPT</sequence>
<dbReference type="GO" id="GO:0015386">
    <property type="term" value="F:potassium:proton antiporter activity"/>
    <property type="evidence" value="ECO:0007669"/>
    <property type="project" value="TreeGrafter"/>
</dbReference>
<feature type="transmembrane region" description="Helical" evidence="12">
    <location>
        <begin position="292"/>
        <end position="311"/>
    </location>
</feature>
<reference evidence="15" key="1">
    <citation type="submission" date="2015-09" db="EMBL/GenBank/DDBJ databases">
        <authorList>
            <person name="Daims H."/>
        </authorList>
    </citation>
    <scope>NUCLEOTIDE SEQUENCE [LARGE SCALE GENOMIC DNA]</scope>
</reference>
<dbReference type="InterPro" id="IPR018422">
    <property type="entry name" value="Cation/H_exchanger_CPA1"/>
</dbReference>
<feature type="transmembrane region" description="Helical" evidence="12">
    <location>
        <begin position="200"/>
        <end position="220"/>
    </location>
</feature>
<evidence type="ECO:0000256" key="6">
    <source>
        <dbReference type="ARBA" id="ARBA00022692"/>
    </source>
</evidence>
<keyword evidence="9" id="KW-0406">Ion transport</keyword>
<comment type="similarity">
    <text evidence="2">Belongs to the monovalent cation:proton antiporter 1 (CPA1) transporter (TC 2.A.36) family.</text>
</comment>
<feature type="transmembrane region" description="Helical" evidence="12">
    <location>
        <begin position="6"/>
        <end position="24"/>
    </location>
</feature>
<evidence type="ECO:0000256" key="10">
    <source>
        <dbReference type="ARBA" id="ARBA00023136"/>
    </source>
</evidence>
<dbReference type="OrthoDB" id="9774146at2"/>
<evidence type="ECO:0000256" key="8">
    <source>
        <dbReference type="ARBA" id="ARBA00023053"/>
    </source>
</evidence>
<dbReference type="RefSeq" id="WP_062483209.1">
    <property type="nucleotide sequence ID" value="NZ_LN885086.1"/>
</dbReference>
<keyword evidence="15" id="KW-1185">Reference proteome</keyword>
<keyword evidence="4" id="KW-0050">Antiport</keyword>
<gene>
    <name evidence="14" type="primary">nhaP</name>
    <name evidence="14" type="ORF">NITINOP_0698</name>
</gene>
<evidence type="ECO:0000313" key="14">
    <source>
        <dbReference type="EMBL" id="CUQ65673.1"/>
    </source>
</evidence>
<protein>
    <submittedName>
        <fullName evidence="14">Na(+)/H(+) antiporter NhaP</fullName>
    </submittedName>
</protein>
<evidence type="ECO:0000256" key="11">
    <source>
        <dbReference type="ARBA" id="ARBA00023201"/>
    </source>
</evidence>
<evidence type="ECO:0000256" key="12">
    <source>
        <dbReference type="SAM" id="Phobius"/>
    </source>
</evidence>
<dbReference type="GO" id="GO:0015385">
    <property type="term" value="F:sodium:proton antiporter activity"/>
    <property type="evidence" value="ECO:0007669"/>
    <property type="project" value="InterPro"/>
</dbReference>
<proteinExistence type="inferred from homology"/>
<feature type="transmembrane region" description="Helical" evidence="12">
    <location>
        <begin position="232"/>
        <end position="248"/>
    </location>
</feature>
<evidence type="ECO:0000256" key="2">
    <source>
        <dbReference type="ARBA" id="ARBA00007367"/>
    </source>
</evidence>
<feature type="transmembrane region" description="Helical" evidence="12">
    <location>
        <begin position="317"/>
        <end position="342"/>
    </location>
</feature>
<keyword evidence="3" id="KW-0813">Transport</keyword>
<name>A0A0S4KQP8_9BACT</name>
<dbReference type="PANTHER" id="PTHR10110:SF195">
    <property type="entry name" value="NA(+)_H(+) ANTIPORTER NHAS2"/>
    <property type="match status" value="1"/>
</dbReference>
<dbReference type="Gene3D" id="6.10.140.1330">
    <property type="match status" value="1"/>
</dbReference>
<feature type="domain" description="Cation/H+ exchanger transmembrane" evidence="13">
    <location>
        <begin position="14"/>
        <end position="404"/>
    </location>
</feature>
<evidence type="ECO:0000256" key="7">
    <source>
        <dbReference type="ARBA" id="ARBA00022989"/>
    </source>
</evidence>
<feature type="transmembrane region" description="Helical" evidence="12">
    <location>
        <begin position="171"/>
        <end position="188"/>
    </location>
</feature>
<comment type="subcellular location">
    <subcellularLocation>
        <location evidence="1">Cell membrane</location>
        <topology evidence="1">Multi-pass membrane protein</topology>
    </subcellularLocation>
</comment>
<keyword evidence="8" id="KW-0915">Sodium</keyword>